<comment type="similarity">
    <text evidence="2">Belongs to the ING family.</text>
</comment>
<dbReference type="HOGENOM" id="CLU_031900_4_1_1"/>
<dbReference type="InterPro" id="IPR019787">
    <property type="entry name" value="Znf_PHD-finger"/>
</dbReference>
<evidence type="ECO:0000256" key="1">
    <source>
        <dbReference type="ARBA" id="ARBA00004123"/>
    </source>
</evidence>
<evidence type="ECO:0000256" key="6">
    <source>
        <dbReference type="ARBA" id="ARBA00023242"/>
    </source>
</evidence>
<dbReference type="GO" id="GO:0005634">
    <property type="term" value="C:nucleus"/>
    <property type="evidence" value="ECO:0007669"/>
    <property type="project" value="UniProtKB-SubCell"/>
</dbReference>
<evidence type="ECO:0000256" key="3">
    <source>
        <dbReference type="ARBA" id="ARBA00022723"/>
    </source>
</evidence>
<feature type="site" description="Histone H3K4me3 binding" evidence="7">
    <location>
        <position position="151"/>
    </location>
</feature>
<feature type="binding site" evidence="8">
    <location>
        <position position="153"/>
    </location>
    <ligand>
        <name>Zn(2+)</name>
        <dbReference type="ChEBI" id="CHEBI:29105"/>
        <label>1</label>
    </ligand>
</feature>
<evidence type="ECO:0000256" key="10">
    <source>
        <dbReference type="SAM" id="Coils"/>
    </source>
</evidence>
<evidence type="ECO:0000256" key="4">
    <source>
        <dbReference type="ARBA" id="ARBA00022771"/>
    </source>
</evidence>
<dbReference type="CDD" id="cd15505">
    <property type="entry name" value="PHD_ING"/>
    <property type="match status" value="1"/>
</dbReference>
<dbReference type="SUPFAM" id="SSF57903">
    <property type="entry name" value="FYVE/PHD zinc finger"/>
    <property type="match status" value="1"/>
</dbReference>
<keyword evidence="6" id="KW-0539">Nucleus</keyword>
<organism evidence="12 13">
    <name type="scientific">Vittaforma corneae (strain ATCC 50505)</name>
    <name type="common">Microsporidian parasite</name>
    <name type="synonym">Nosema corneum</name>
    <dbReference type="NCBI Taxonomy" id="993615"/>
    <lineage>
        <taxon>Eukaryota</taxon>
        <taxon>Fungi</taxon>
        <taxon>Fungi incertae sedis</taxon>
        <taxon>Microsporidia</taxon>
        <taxon>Nosematidae</taxon>
        <taxon>Vittaforma</taxon>
    </lineage>
</organism>
<dbReference type="OrthoDB" id="5411773at2759"/>
<dbReference type="GeneID" id="19881734"/>
<dbReference type="VEuPathDB" id="MicrosporidiaDB:VICG_01022"/>
<protein>
    <recommendedName>
        <fullName evidence="11">PHD-type domain-containing protein</fullName>
    </recommendedName>
</protein>
<feature type="site" description="Histone H3K4me3 binding" evidence="7">
    <location>
        <position position="143"/>
    </location>
</feature>
<evidence type="ECO:0000256" key="2">
    <source>
        <dbReference type="ARBA" id="ARBA00010210"/>
    </source>
</evidence>
<dbReference type="SMART" id="SM00249">
    <property type="entry name" value="PHD"/>
    <property type="match status" value="1"/>
</dbReference>
<keyword evidence="4 9" id="KW-0863">Zinc-finger</keyword>
<keyword evidence="3 8" id="KW-0479">Metal-binding</keyword>
<feature type="binding site" evidence="8">
    <location>
        <position position="147"/>
    </location>
    <ligand>
        <name>Zn(2+)</name>
        <dbReference type="ChEBI" id="CHEBI:29105"/>
        <label>2</label>
    </ligand>
</feature>
<dbReference type="InParanoid" id="L2GNC9"/>
<dbReference type="AlphaFoldDB" id="L2GNC9"/>
<dbReference type="PROSITE" id="PS50016">
    <property type="entry name" value="ZF_PHD_2"/>
    <property type="match status" value="1"/>
</dbReference>
<feature type="site" description="Histone H3K4me3 binding" evidence="7">
    <location>
        <position position="128"/>
    </location>
</feature>
<dbReference type="PANTHER" id="PTHR10333">
    <property type="entry name" value="INHIBITOR OF GROWTH PROTEIN"/>
    <property type="match status" value="1"/>
</dbReference>
<dbReference type="PROSITE" id="PS01359">
    <property type="entry name" value="ZF_PHD_1"/>
    <property type="match status" value="1"/>
</dbReference>
<feature type="coiled-coil region" evidence="10">
    <location>
        <begin position="57"/>
        <end position="95"/>
    </location>
</feature>
<evidence type="ECO:0000259" key="11">
    <source>
        <dbReference type="PROSITE" id="PS50016"/>
    </source>
</evidence>
<dbReference type="InterPro" id="IPR019786">
    <property type="entry name" value="Zinc_finger_PHD-type_CS"/>
</dbReference>
<dbReference type="InterPro" id="IPR001965">
    <property type="entry name" value="Znf_PHD"/>
</dbReference>
<evidence type="ECO:0000256" key="8">
    <source>
        <dbReference type="PIRSR" id="PIRSR628651-51"/>
    </source>
</evidence>
<keyword evidence="5 8" id="KW-0862">Zinc</keyword>
<dbReference type="RefSeq" id="XP_007604469.1">
    <property type="nucleotide sequence ID" value="XM_007604407.1"/>
</dbReference>
<feature type="domain" description="PHD-type" evidence="11">
    <location>
        <begin position="126"/>
        <end position="175"/>
    </location>
</feature>
<evidence type="ECO:0000256" key="7">
    <source>
        <dbReference type="PIRSR" id="PIRSR628651-50"/>
    </source>
</evidence>
<dbReference type="GO" id="GO:0008270">
    <property type="term" value="F:zinc ion binding"/>
    <property type="evidence" value="ECO:0007669"/>
    <property type="project" value="UniProtKB-KW"/>
</dbReference>
<dbReference type="Proteomes" id="UP000011082">
    <property type="component" value="Unassembled WGS sequence"/>
</dbReference>
<evidence type="ECO:0000313" key="12">
    <source>
        <dbReference type="EMBL" id="ELA42005.1"/>
    </source>
</evidence>
<dbReference type="InterPro" id="IPR028651">
    <property type="entry name" value="ING_fam"/>
</dbReference>
<dbReference type="InterPro" id="IPR011011">
    <property type="entry name" value="Znf_FYVE_PHD"/>
</dbReference>
<sequence>MTPMDVFDSMLESIQQFPLECSNFERHIKRLNKDQFKYSILFDKMIQRLISPQDPKLLKVERKLRKIVKKKIELTNNFQNAVEKQQQKLEELVKISNIDMMNFNFSPLSGNIQPVIKLSSIPQGNGKYCICNDKAFGNMICCDNPACAIKWYHFRCVNLIISPRTTWTCPRCSAMK</sequence>
<name>L2GNC9_VITCO</name>
<gene>
    <name evidence="12" type="ORF">VICG_01022</name>
</gene>
<dbReference type="STRING" id="993615.L2GNC9"/>
<feature type="site" description="Histone H3K4me3 binding" evidence="7">
    <location>
        <position position="139"/>
    </location>
</feature>
<feature type="binding site" evidence="8">
    <location>
        <position position="142"/>
    </location>
    <ligand>
        <name>Zn(2+)</name>
        <dbReference type="ChEBI" id="CHEBI:29105"/>
        <label>2</label>
    </ligand>
</feature>
<dbReference type="EMBL" id="JH370136">
    <property type="protein sequence ID" value="ELA42005.1"/>
    <property type="molecule type" value="Genomic_DNA"/>
</dbReference>
<evidence type="ECO:0000256" key="5">
    <source>
        <dbReference type="ARBA" id="ARBA00022833"/>
    </source>
</evidence>
<feature type="binding site" evidence="8">
    <location>
        <position position="172"/>
    </location>
    <ligand>
        <name>Zn(2+)</name>
        <dbReference type="ChEBI" id="CHEBI:29105"/>
        <label>2</label>
    </ligand>
</feature>
<feature type="binding site" evidence="8">
    <location>
        <position position="129"/>
    </location>
    <ligand>
        <name>Zn(2+)</name>
        <dbReference type="ChEBI" id="CHEBI:29105"/>
        <label>1</label>
    </ligand>
</feature>
<proteinExistence type="inferred from homology"/>
<feature type="binding site" evidence="8">
    <location>
        <position position="156"/>
    </location>
    <ligand>
        <name>Zn(2+)</name>
        <dbReference type="ChEBI" id="CHEBI:29105"/>
        <label>1</label>
    </ligand>
</feature>
<comment type="subcellular location">
    <subcellularLocation>
        <location evidence="1">Nucleus</location>
    </subcellularLocation>
</comment>
<reference evidence="13" key="1">
    <citation type="submission" date="2011-05" db="EMBL/GenBank/DDBJ databases">
        <title>The genome sequence of Vittaforma corneae strain ATCC 50505.</title>
        <authorList>
            <consortium name="The Broad Institute Genome Sequencing Platform"/>
            <person name="Cuomo C."/>
            <person name="Didier E."/>
            <person name="Bowers L."/>
            <person name="Young S.K."/>
            <person name="Zeng Q."/>
            <person name="Gargeya S."/>
            <person name="Fitzgerald M."/>
            <person name="Haas B."/>
            <person name="Abouelleil A."/>
            <person name="Alvarado L."/>
            <person name="Arachchi H.M."/>
            <person name="Berlin A."/>
            <person name="Chapman S.B."/>
            <person name="Gearin G."/>
            <person name="Goldberg J."/>
            <person name="Griggs A."/>
            <person name="Gujja S."/>
            <person name="Hansen M."/>
            <person name="Heiman D."/>
            <person name="Howarth C."/>
            <person name="Larimer J."/>
            <person name="Lui A."/>
            <person name="MacDonald P.J.P."/>
            <person name="McCowen C."/>
            <person name="Montmayeur A."/>
            <person name="Murphy C."/>
            <person name="Neiman D."/>
            <person name="Pearson M."/>
            <person name="Priest M."/>
            <person name="Roberts A."/>
            <person name="Saif S."/>
            <person name="Shea T."/>
            <person name="Sisk P."/>
            <person name="Stolte C."/>
            <person name="Sykes S."/>
            <person name="Wortman J."/>
            <person name="Nusbaum C."/>
            <person name="Birren B."/>
        </authorList>
    </citation>
    <scope>NUCLEOTIDE SEQUENCE [LARGE SCALE GENOMIC DNA]</scope>
    <source>
        <strain evidence="13">ATCC 50505</strain>
    </source>
</reference>
<dbReference type="OMA" id="SAFGDMI"/>
<accession>L2GNC9</accession>
<evidence type="ECO:0000256" key="9">
    <source>
        <dbReference type="PROSITE-ProRule" id="PRU00146"/>
    </source>
</evidence>
<feature type="binding site" evidence="8">
    <location>
        <position position="131"/>
    </location>
    <ligand>
        <name>Zn(2+)</name>
        <dbReference type="ChEBI" id="CHEBI:29105"/>
        <label>1</label>
    </ligand>
</feature>
<dbReference type="Gene3D" id="3.30.40.10">
    <property type="entry name" value="Zinc/RING finger domain, C3HC4 (zinc finger)"/>
    <property type="match status" value="1"/>
</dbReference>
<keyword evidence="10" id="KW-0175">Coiled coil</keyword>
<dbReference type="InterPro" id="IPR013083">
    <property type="entry name" value="Znf_RING/FYVE/PHD"/>
</dbReference>
<feature type="binding site" evidence="8">
    <location>
        <position position="169"/>
    </location>
    <ligand>
        <name>Zn(2+)</name>
        <dbReference type="ChEBI" id="CHEBI:29105"/>
        <label>2</label>
    </ligand>
</feature>
<keyword evidence="13" id="KW-1185">Reference proteome</keyword>
<evidence type="ECO:0000313" key="13">
    <source>
        <dbReference type="Proteomes" id="UP000011082"/>
    </source>
</evidence>